<gene>
    <name evidence="1" type="ORF">GCM10008906_03150</name>
</gene>
<evidence type="ECO:0000313" key="2">
    <source>
        <dbReference type="Proteomes" id="UP001501510"/>
    </source>
</evidence>
<evidence type="ECO:0000313" key="1">
    <source>
        <dbReference type="EMBL" id="GAA0732912.1"/>
    </source>
</evidence>
<sequence>MSNIVVLVIILTIIAASITKIVIEKKKGVKCIGCPCSGSKDSKCNCHISK</sequence>
<organism evidence="1 2">
    <name type="scientific">Clostridium oceanicum</name>
    <dbReference type="NCBI Taxonomy" id="1543"/>
    <lineage>
        <taxon>Bacteria</taxon>
        <taxon>Bacillati</taxon>
        <taxon>Bacillota</taxon>
        <taxon>Clostridia</taxon>
        <taxon>Eubacteriales</taxon>
        <taxon>Clostridiaceae</taxon>
        <taxon>Clostridium</taxon>
    </lineage>
</organism>
<dbReference type="Proteomes" id="UP001501510">
    <property type="component" value="Unassembled WGS sequence"/>
</dbReference>
<dbReference type="RefSeq" id="WP_343758149.1">
    <property type="nucleotide sequence ID" value="NZ_BAAACG010000001.1"/>
</dbReference>
<reference evidence="1 2" key="1">
    <citation type="journal article" date="2019" name="Int. J. Syst. Evol. Microbiol.">
        <title>The Global Catalogue of Microorganisms (GCM) 10K type strain sequencing project: providing services to taxonomists for standard genome sequencing and annotation.</title>
        <authorList>
            <consortium name="The Broad Institute Genomics Platform"/>
            <consortium name="The Broad Institute Genome Sequencing Center for Infectious Disease"/>
            <person name="Wu L."/>
            <person name="Ma J."/>
        </authorList>
    </citation>
    <scope>NUCLEOTIDE SEQUENCE [LARGE SCALE GENOMIC DNA]</scope>
    <source>
        <strain evidence="1 2">JCM 1407</strain>
    </source>
</reference>
<accession>A0ABN1J9C2</accession>
<evidence type="ECO:0008006" key="3">
    <source>
        <dbReference type="Google" id="ProtNLM"/>
    </source>
</evidence>
<dbReference type="EMBL" id="BAAACG010000001">
    <property type="protein sequence ID" value="GAA0732912.1"/>
    <property type="molecule type" value="Genomic_DNA"/>
</dbReference>
<comment type="caution">
    <text evidence="1">The sequence shown here is derived from an EMBL/GenBank/DDBJ whole genome shotgun (WGS) entry which is preliminary data.</text>
</comment>
<keyword evidence="2" id="KW-1185">Reference proteome</keyword>
<name>A0ABN1J9C2_9CLOT</name>
<protein>
    <recommendedName>
        <fullName evidence="3">Virus attachment protein p12 family protein</fullName>
    </recommendedName>
</protein>
<proteinExistence type="predicted"/>